<feature type="transmembrane region" description="Helical" evidence="12">
    <location>
        <begin position="422"/>
        <end position="441"/>
    </location>
</feature>
<evidence type="ECO:0000256" key="10">
    <source>
        <dbReference type="ARBA" id="ARBA00023201"/>
    </source>
</evidence>
<keyword evidence="5 12" id="KW-0812">Transmembrane</keyword>
<evidence type="ECO:0000256" key="11">
    <source>
        <dbReference type="SAM" id="MobiDB-lite"/>
    </source>
</evidence>
<evidence type="ECO:0000259" key="13">
    <source>
        <dbReference type="Pfam" id="PF00999"/>
    </source>
</evidence>
<protein>
    <recommendedName>
        <fullName evidence="13">Cation/H+ exchanger transmembrane domain-containing protein</fullName>
    </recommendedName>
</protein>
<evidence type="ECO:0000256" key="2">
    <source>
        <dbReference type="ARBA" id="ARBA00022448"/>
    </source>
</evidence>
<comment type="caution">
    <text evidence="14">The sequence shown here is derived from an EMBL/GenBank/DDBJ whole genome shotgun (WGS) entry which is preliminary data.</text>
</comment>
<feature type="domain" description="Cation/H+ exchanger transmembrane" evidence="13">
    <location>
        <begin position="31"/>
        <end position="440"/>
    </location>
</feature>
<name>A0A9C7PXH1_9RHOD</name>
<accession>A0A9C7PXH1</accession>
<evidence type="ECO:0000256" key="3">
    <source>
        <dbReference type="ARBA" id="ARBA00022449"/>
    </source>
</evidence>
<dbReference type="EMBL" id="BQMJ01000029">
    <property type="protein sequence ID" value="GJQ11974.1"/>
    <property type="molecule type" value="Genomic_DNA"/>
</dbReference>
<evidence type="ECO:0000256" key="1">
    <source>
        <dbReference type="ARBA" id="ARBA00004651"/>
    </source>
</evidence>
<evidence type="ECO:0000256" key="8">
    <source>
        <dbReference type="ARBA" id="ARBA00023065"/>
    </source>
</evidence>
<feature type="transmembrane region" description="Helical" evidence="12">
    <location>
        <begin position="230"/>
        <end position="249"/>
    </location>
</feature>
<dbReference type="PANTHER" id="PTHR10110:SF195">
    <property type="entry name" value="NA(+)_H(+) ANTIPORTER NHAS2"/>
    <property type="match status" value="1"/>
</dbReference>
<keyword evidence="6 12" id="KW-1133">Transmembrane helix</keyword>
<keyword evidence="7" id="KW-0915">Sodium</keyword>
<keyword evidence="15" id="KW-1185">Reference proteome</keyword>
<dbReference type="GO" id="GO:0005886">
    <property type="term" value="C:plasma membrane"/>
    <property type="evidence" value="ECO:0007669"/>
    <property type="project" value="UniProtKB-SubCell"/>
</dbReference>
<reference evidence="14" key="2">
    <citation type="submission" date="2022-01" db="EMBL/GenBank/DDBJ databases">
        <authorList>
            <person name="Hirooka S."/>
            <person name="Miyagishima S.Y."/>
        </authorList>
    </citation>
    <scope>NUCLEOTIDE SEQUENCE</scope>
    <source>
        <strain evidence="14">NBRC 102759</strain>
    </source>
</reference>
<evidence type="ECO:0000313" key="15">
    <source>
        <dbReference type="Proteomes" id="UP001061958"/>
    </source>
</evidence>
<evidence type="ECO:0000256" key="12">
    <source>
        <dbReference type="SAM" id="Phobius"/>
    </source>
</evidence>
<dbReference type="GO" id="GO:0015386">
    <property type="term" value="F:potassium:proton antiporter activity"/>
    <property type="evidence" value="ECO:0007669"/>
    <property type="project" value="TreeGrafter"/>
</dbReference>
<feature type="transmembrane region" description="Helical" evidence="12">
    <location>
        <begin position="318"/>
        <end position="338"/>
    </location>
</feature>
<sequence length="648" mass="72078">MVNINLYHLEGASVGTCLSPTSTIVVLMSFALGLRWVNLRTIRLPSSVMVSFAAILSAHLAVFFHRLLPQLGLKSVIETVLNIQKSFPEFVLRWAIGFLLFGDSLEVDLRNLGKIKDMVAIMAFFSTILSSAFIGYLCYIVALFFEARLPLATCFLLGAIISPTDPITVMSVLKERTDLVPEFHRVLVMGESLFNDVVGVVLTEGIKTVITENDLEKWNSAILGRLSWTFLRECIAGVLIGLIFGYFVYHLLSCQVEDSILEVGITVAMVGNINLVCYILGASLPLASVTAGLLLGNYGVVFTMSLKTHEGMKWIWNFCTEMLNTLLFILIGFQSLFVSSMTSTKNILHLLTVIPISLFSRSLSVAIPMLFLGFYSNQLRNGFNIASFTRTVQILTWCGLRGAISVALAMSVPEFIEGSSHIYTSTYVLVVFSIFVQGLFCNKMMRFLCASLQHISFFDTVFQHVPQLKPLPQTKEILYSMSPSRRYSEHTSFLSPLTPIEGKQSSTAKLSNTPVKISIESPPSKKSLISNLSTTIVPSISNDTEEATKSLVESSSQQLPSTLSTSNYASSIDEADSCSHSMRLCQDEQEMEYTLKEYSIRNEQKSLKKPVNETTEMYPLLLAFSSHRPKRKQGTYQSTQKLPPKFPH</sequence>
<dbReference type="GO" id="GO:0015385">
    <property type="term" value="F:sodium:proton antiporter activity"/>
    <property type="evidence" value="ECO:0007669"/>
    <property type="project" value="InterPro"/>
</dbReference>
<keyword evidence="9 12" id="KW-0472">Membrane</keyword>
<keyword evidence="10" id="KW-0739">Sodium transport</keyword>
<feature type="transmembrane region" description="Helical" evidence="12">
    <location>
        <begin position="12"/>
        <end position="34"/>
    </location>
</feature>
<gene>
    <name evidence="14" type="ORF">GpartN1_g3765.t1</name>
</gene>
<evidence type="ECO:0000313" key="14">
    <source>
        <dbReference type="EMBL" id="GJQ11974.1"/>
    </source>
</evidence>
<feature type="transmembrane region" description="Helical" evidence="12">
    <location>
        <begin position="394"/>
        <end position="416"/>
    </location>
</feature>
<evidence type="ECO:0000256" key="9">
    <source>
        <dbReference type="ARBA" id="ARBA00023136"/>
    </source>
</evidence>
<dbReference type="OrthoDB" id="196264at2759"/>
<dbReference type="PANTHER" id="PTHR10110">
    <property type="entry name" value="SODIUM/HYDROGEN EXCHANGER"/>
    <property type="match status" value="1"/>
</dbReference>
<feature type="transmembrane region" description="Helical" evidence="12">
    <location>
        <begin position="46"/>
        <end position="64"/>
    </location>
</feature>
<feature type="transmembrane region" description="Helical" evidence="12">
    <location>
        <begin position="350"/>
        <end position="374"/>
    </location>
</feature>
<proteinExistence type="predicted"/>
<evidence type="ECO:0000256" key="5">
    <source>
        <dbReference type="ARBA" id="ARBA00022692"/>
    </source>
</evidence>
<keyword evidence="2" id="KW-0813">Transport</keyword>
<organism evidence="14 15">
    <name type="scientific">Galdieria partita</name>
    <dbReference type="NCBI Taxonomy" id="83374"/>
    <lineage>
        <taxon>Eukaryota</taxon>
        <taxon>Rhodophyta</taxon>
        <taxon>Bangiophyceae</taxon>
        <taxon>Galdieriales</taxon>
        <taxon>Galdieriaceae</taxon>
        <taxon>Galdieria</taxon>
    </lineage>
</organism>
<reference evidence="14" key="1">
    <citation type="journal article" date="2022" name="Proc. Natl. Acad. Sci. U.S.A.">
        <title>Life cycle and functional genomics of the unicellular red alga Galdieria for elucidating algal and plant evolution and industrial use.</title>
        <authorList>
            <person name="Hirooka S."/>
            <person name="Itabashi T."/>
            <person name="Ichinose T.M."/>
            <person name="Onuma R."/>
            <person name="Fujiwara T."/>
            <person name="Yamashita S."/>
            <person name="Jong L.W."/>
            <person name="Tomita R."/>
            <person name="Iwane A.H."/>
            <person name="Miyagishima S.Y."/>
        </authorList>
    </citation>
    <scope>NUCLEOTIDE SEQUENCE</scope>
    <source>
        <strain evidence="14">NBRC 102759</strain>
    </source>
</reference>
<dbReference type="Pfam" id="PF00999">
    <property type="entry name" value="Na_H_Exchanger"/>
    <property type="match status" value="1"/>
</dbReference>
<feature type="region of interest" description="Disordered" evidence="11">
    <location>
        <begin position="626"/>
        <end position="648"/>
    </location>
</feature>
<dbReference type="InterPro" id="IPR018422">
    <property type="entry name" value="Cation/H_exchanger_CPA1"/>
</dbReference>
<feature type="transmembrane region" description="Helical" evidence="12">
    <location>
        <begin position="119"/>
        <end position="144"/>
    </location>
</feature>
<keyword evidence="8" id="KW-0406">Ion transport</keyword>
<feature type="transmembrane region" description="Helical" evidence="12">
    <location>
        <begin position="287"/>
        <end position="306"/>
    </location>
</feature>
<dbReference type="AlphaFoldDB" id="A0A9C7PXH1"/>
<evidence type="ECO:0000256" key="4">
    <source>
        <dbReference type="ARBA" id="ARBA00022475"/>
    </source>
</evidence>
<dbReference type="InterPro" id="IPR006153">
    <property type="entry name" value="Cation/H_exchanger_TM"/>
</dbReference>
<dbReference type="Gene3D" id="6.10.140.1330">
    <property type="match status" value="1"/>
</dbReference>
<comment type="subcellular location">
    <subcellularLocation>
        <location evidence="1">Cell membrane</location>
        <topology evidence="1">Multi-pass membrane protein</topology>
    </subcellularLocation>
</comment>
<dbReference type="GO" id="GO:0098719">
    <property type="term" value="P:sodium ion import across plasma membrane"/>
    <property type="evidence" value="ECO:0007669"/>
    <property type="project" value="TreeGrafter"/>
</dbReference>
<evidence type="ECO:0000256" key="7">
    <source>
        <dbReference type="ARBA" id="ARBA00023053"/>
    </source>
</evidence>
<keyword evidence="4" id="KW-1003">Cell membrane</keyword>
<dbReference type="GO" id="GO:0051453">
    <property type="term" value="P:regulation of intracellular pH"/>
    <property type="evidence" value="ECO:0007669"/>
    <property type="project" value="TreeGrafter"/>
</dbReference>
<dbReference type="Proteomes" id="UP001061958">
    <property type="component" value="Unassembled WGS sequence"/>
</dbReference>
<evidence type="ECO:0000256" key="6">
    <source>
        <dbReference type="ARBA" id="ARBA00022989"/>
    </source>
</evidence>
<keyword evidence="3" id="KW-0050">Antiport</keyword>